<name>S7NFL4_MYOBR</name>
<dbReference type="EMBL" id="KE164206">
    <property type="protein sequence ID" value="EPQ16056.1"/>
    <property type="molecule type" value="Genomic_DNA"/>
</dbReference>
<reference evidence="2 3" key="1">
    <citation type="journal article" date="2013" name="Nat. Commun.">
        <title>Genome analysis reveals insights into physiology and longevity of the Brandt's bat Myotis brandtii.</title>
        <authorList>
            <person name="Seim I."/>
            <person name="Fang X."/>
            <person name="Xiong Z."/>
            <person name="Lobanov A.V."/>
            <person name="Huang Z."/>
            <person name="Ma S."/>
            <person name="Feng Y."/>
            <person name="Turanov A.A."/>
            <person name="Zhu Y."/>
            <person name="Lenz T.L."/>
            <person name="Gerashchenko M.V."/>
            <person name="Fan D."/>
            <person name="Hee Yim S."/>
            <person name="Yao X."/>
            <person name="Jordan D."/>
            <person name="Xiong Y."/>
            <person name="Ma Y."/>
            <person name="Lyapunov A.N."/>
            <person name="Chen G."/>
            <person name="Kulakova O.I."/>
            <person name="Sun Y."/>
            <person name="Lee S.G."/>
            <person name="Bronson R.T."/>
            <person name="Moskalev A.A."/>
            <person name="Sunyaev S.R."/>
            <person name="Zhang G."/>
            <person name="Krogh A."/>
            <person name="Wang J."/>
            <person name="Gladyshev V.N."/>
        </authorList>
    </citation>
    <scope>NUCLEOTIDE SEQUENCE [LARGE SCALE GENOMIC DNA]</scope>
</reference>
<dbReference type="eggNOG" id="ENOG502QQ5Q">
    <property type="taxonomic scope" value="Eukaryota"/>
</dbReference>
<feature type="region of interest" description="Disordered" evidence="1">
    <location>
        <begin position="1"/>
        <end position="84"/>
    </location>
</feature>
<gene>
    <name evidence="2" type="ORF">D623_10024854</name>
</gene>
<protein>
    <submittedName>
        <fullName evidence="2">PWWP domain-containing protein 2B</fullName>
    </submittedName>
</protein>
<feature type="compositionally biased region" description="Low complexity" evidence="1">
    <location>
        <begin position="42"/>
        <end position="68"/>
    </location>
</feature>
<organism evidence="2 3">
    <name type="scientific">Myotis brandtii</name>
    <name type="common">Brandt's bat</name>
    <dbReference type="NCBI Taxonomy" id="109478"/>
    <lineage>
        <taxon>Eukaryota</taxon>
        <taxon>Metazoa</taxon>
        <taxon>Chordata</taxon>
        <taxon>Craniata</taxon>
        <taxon>Vertebrata</taxon>
        <taxon>Euteleostomi</taxon>
        <taxon>Mammalia</taxon>
        <taxon>Eutheria</taxon>
        <taxon>Laurasiatheria</taxon>
        <taxon>Chiroptera</taxon>
        <taxon>Yangochiroptera</taxon>
        <taxon>Vespertilionidae</taxon>
        <taxon>Myotis</taxon>
    </lineage>
</organism>
<evidence type="ECO:0000313" key="3">
    <source>
        <dbReference type="Proteomes" id="UP000052978"/>
    </source>
</evidence>
<sequence length="246" mass="25889">MPPSADLPPPKIRLKPHRLGAGEQEPVYRAELVEELNGRGQGAQASSPAHPASGSAHGALADLSSGSSGEDDDFKTCPQGKHGRDSLAFLASCSGSRTDYARESLWSSDSLDESKSSSSEVTSPDTCDLSSGDGVSVPPTSKRAGQTVPPLTVRLHTQSISKCVTEDGRTVAVGDIVWDAQWPLFTRSQMQLLAILESGSPQGREATRRSGEGDAPSHLCCCHCRQRKPRAALVTCASGRPGQLEG</sequence>
<feature type="region of interest" description="Disordered" evidence="1">
    <location>
        <begin position="105"/>
        <end position="149"/>
    </location>
</feature>
<proteinExistence type="predicted"/>
<dbReference type="Proteomes" id="UP000052978">
    <property type="component" value="Unassembled WGS sequence"/>
</dbReference>
<feature type="compositionally biased region" description="Pro residues" evidence="1">
    <location>
        <begin position="1"/>
        <end position="11"/>
    </location>
</feature>
<keyword evidence="3" id="KW-1185">Reference proteome</keyword>
<evidence type="ECO:0000313" key="2">
    <source>
        <dbReference type="EMBL" id="EPQ16056.1"/>
    </source>
</evidence>
<dbReference type="AlphaFoldDB" id="S7NFL4"/>
<accession>S7NFL4</accession>
<evidence type="ECO:0000256" key="1">
    <source>
        <dbReference type="SAM" id="MobiDB-lite"/>
    </source>
</evidence>